<dbReference type="Gene3D" id="3.40.710.10">
    <property type="entry name" value="DD-peptidase/beta-lactamase superfamily"/>
    <property type="match status" value="1"/>
</dbReference>
<dbReference type="InterPro" id="IPR036138">
    <property type="entry name" value="PBP_dimer_sf"/>
</dbReference>
<evidence type="ECO:0000259" key="5">
    <source>
        <dbReference type="Pfam" id="PF03717"/>
    </source>
</evidence>
<protein>
    <submittedName>
        <fullName evidence="6">Unannotated protein</fullName>
    </submittedName>
</protein>
<dbReference type="PANTHER" id="PTHR30627:SF1">
    <property type="entry name" value="PEPTIDOGLYCAN D,D-TRANSPEPTIDASE FTSI"/>
    <property type="match status" value="1"/>
</dbReference>
<feature type="transmembrane region" description="Helical" evidence="3">
    <location>
        <begin position="21"/>
        <end position="44"/>
    </location>
</feature>
<reference evidence="6" key="1">
    <citation type="submission" date="2020-05" db="EMBL/GenBank/DDBJ databases">
        <authorList>
            <person name="Chiriac C."/>
            <person name="Salcher M."/>
            <person name="Ghai R."/>
            <person name="Kavagutti S V."/>
        </authorList>
    </citation>
    <scope>NUCLEOTIDE SEQUENCE</scope>
</reference>
<evidence type="ECO:0000256" key="2">
    <source>
        <dbReference type="ARBA" id="ARBA00023136"/>
    </source>
</evidence>
<proteinExistence type="predicted"/>
<feature type="domain" description="Penicillin-binding protein transpeptidase" evidence="4">
    <location>
        <begin position="252"/>
        <end position="572"/>
    </location>
</feature>
<dbReference type="PANTHER" id="PTHR30627">
    <property type="entry name" value="PEPTIDOGLYCAN D,D-TRANSPEPTIDASE"/>
    <property type="match status" value="1"/>
</dbReference>
<gene>
    <name evidence="6" type="ORF">UFOPK3381_00319</name>
</gene>
<dbReference type="EMBL" id="CAFBLN010000007">
    <property type="protein sequence ID" value="CAB4862192.1"/>
    <property type="molecule type" value="Genomic_DNA"/>
</dbReference>
<dbReference type="InterPro" id="IPR050515">
    <property type="entry name" value="Beta-lactam/transpept"/>
</dbReference>
<comment type="subcellular location">
    <subcellularLocation>
        <location evidence="1">Membrane</location>
    </subcellularLocation>
</comment>
<evidence type="ECO:0000256" key="1">
    <source>
        <dbReference type="ARBA" id="ARBA00004370"/>
    </source>
</evidence>
<dbReference type="GO" id="GO:0071555">
    <property type="term" value="P:cell wall organization"/>
    <property type="evidence" value="ECO:0007669"/>
    <property type="project" value="TreeGrafter"/>
</dbReference>
<sequence length="603" mass="64393">MNEVNPWLHNRVRPRTTRRIGVVWGISSLLILLMLVPVGNLQILEHAKWKSISNGQVHHTISVPALRGGIYDRYGAVLAVSRPTYRVIANNFQIDHPRTTAEQISKWVDIPVPRLTKMLKRKSGYVVLTNSMSVNDGRDLQRLSLPGLVIEQSTDRSSPNGMLARSLLGYINASGSGSAGLETQYESLLAGQAGEAEGLTNQSGLALPGSSTRVIKKAKSGMSLELTIDSALQFVTEQTLAKQLRVTGGYSGVAIVMNVRTGEILANASLVNHSVAAGPLTPVTDWGSSIGVPEIRQTIMNLGITQVYLPGSVFKIVPFSAALQAGVVSPTTRFQVPYSTRVGTRLFHDAERHGVLNLSTTEVLSQSSNIGTYLIARKVGKVGLLSQVSQMGFGHMTALAYPGESSGLLKTTTTWSDSDMVALPIGQVNAVTPLQVLDAYNAIANNGVFVQPKLVRALIHPDGTIRATPSSKKHRVLSTTIAAELNAMLQKVVSVGTGTAAFVPGYLVAGKTGTSQIASRNTASFVAGAYNATFVGFAPADHPILSTIVVIQRPRTSIFGGVISAPVFQRIMAYALHHYNIPLTAKHGQKITPGSTSFHSDVT</sequence>
<dbReference type="SUPFAM" id="SSF56601">
    <property type="entry name" value="beta-lactamase/transpeptidase-like"/>
    <property type="match status" value="1"/>
</dbReference>
<evidence type="ECO:0000256" key="3">
    <source>
        <dbReference type="SAM" id="Phobius"/>
    </source>
</evidence>
<dbReference type="Gene3D" id="3.90.1310.10">
    <property type="entry name" value="Penicillin-binding protein 2a (Domain 2)"/>
    <property type="match status" value="1"/>
</dbReference>
<dbReference type="InterPro" id="IPR001460">
    <property type="entry name" value="PCN-bd_Tpept"/>
</dbReference>
<keyword evidence="3" id="KW-0812">Transmembrane</keyword>
<organism evidence="6">
    <name type="scientific">freshwater metagenome</name>
    <dbReference type="NCBI Taxonomy" id="449393"/>
    <lineage>
        <taxon>unclassified sequences</taxon>
        <taxon>metagenomes</taxon>
        <taxon>ecological metagenomes</taxon>
    </lineage>
</organism>
<feature type="domain" description="Penicillin-binding protein dimerisation" evidence="5">
    <location>
        <begin position="63"/>
        <end position="204"/>
    </location>
</feature>
<dbReference type="GO" id="GO:0008658">
    <property type="term" value="F:penicillin binding"/>
    <property type="evidence" value="ECO:0007669"/>
    <property type="project" value="InterPro"/>
</dbReference>
<accession>A0A6J7CU58</accession>
<dbReference type="Gene3D" id="3.30.450.330">
    <property type="match status" value="1"/>
</dbReference>
<keyword evidence="2 3" id="KW-0472">Membrane</keyword>
<dbReference type="InterPro" id="IPR012338">
    <property type="entry name" value="Beta-lactam/transpept-like"/>
</dbReference>
<dbReference type="Pfam" id="PF00905">
    <property type="entry name" value="Transpeptidase"/>
    <property type="match status" value="1"/>
</dbReference>
<dbReference type="InterPro" id="IPR005311">
    <property type="entry name" value="PBP_dimer"/>
</dbReference>
<name>A0A6J7CU58_9ZZZZ</name>
<keyword evidence="3" id="KW-1133">Transmembrane helix</keyword>
<dbReference type="GO" id="GO:0005886">
    <property type="term" value="C:plasma membrane"/>
    <property type="evidence" value="ECO:0007669"/>
    <property type="project" value="TreeGrafter"/>
</dbReference>
<evidence type="ECO:0000259" key="4">
    <source>
        <dbReference type="Pfam" id="PF00905"/>
    </source>
</evidence>
<evidence type="ECO:0000313" key="6">
    <source>
        <dbReference type="EMBL" id="CAB4862192.1"/>
    </source>
</evidence>
<dbReference type="Pfam" id="PF03717">
    <property type="entry name" value="PBP_dimer"/>
    <property type="match status" value="1"/>
</dbReference>
<dbReference type="SUPFAM" id="SSF56519">
    <property type="entry name" value="Penicillin binding protein dimerisation domain"/>
    <property type="match status" value="1"/>
</dbReference>
<dbReference type="AlphaFoldDB" id="A0A6J7CU58"/>